<dbReference type="Gene3D" id="1.10.630.10">
    <property type="entry name" value="Cytochrome P450"/>
    <property type="match status" value="1"/>
</dbReference>
<keyword evidence="3" id="KW-1185">Reference proteome</keyword>
<dbReference type="Proteomes" id="UP001550628">
    <property type="component" value="Unassembled WGS sequence"/>
</dbReference>
<gene>
    <name evidence="2" type="ORF">ABZ510_16085</name>
</gene>
<dbReference type="RefSeq" id="WP_356957784.1">
    <property type="nucleotide sequence ID" value="NZ_JBEYBD010000011.1"/>
</dbReference>
<name>A0ABV2WR63_9NOCA</name>
<comment type="similarity">
    <text evidence="1">Belongs to the cytochrome P450 family.</text>
</comment>
<dbReference type="SUPFAM" id="SSF48264">
    <property type="entry name" value="Cytochrome P450"/>
    <property type="match status" value="1"/>
</dbReference>
<accession>A0ABV2WR63</accession>
<dbReference type="InterPro" id="IPR036396">
    <property type="entry name" value="Cyt_P450_sf"/>
</dbReference>
<dbReference type="PROSITE" id="PS00086">
    <property type="entry name" value="CYTOCHROME_P450"/>
    <property type="match status" value="1"/>
</dbReference>
<organism evidence="2 3">
    <name type="scientific">Nocardia rhamnosiphila</name>
    <dbReference type="NCBI Taxonomy" id="426716"/>
    <lineage>
        <taxon>Bacteria</taxon>
        <taxon>Bacillati</taxon>
        <taxon>Actinomycetota</taxon>
        <taxon>Actinomycetes</taxon>
        <taxon>Mycobacteriales</taxon>
        <taxon>Nocardiaceae</taxon>
        <taxon>Nocardia</taxon>
    </lineage>
</organism>
<dbReference type="PANTHER" id="PTHR46696">
    <property type="entry name" value="P450, PUTATIVE (EUROFUNG)-RELATED"/>
    <property type="match status" value="1"/>
</dbReference>
<protein>
    <submittedName>
        <fullName evidence="2">Cytochrome P450</fullName>
    </submittedName>
</protein>
<proteinExistence type="inferred from homology"/>
<dbReference type="PANTHER" id="PTHR46696:SF1">
    <property type="entry name" value="CYTOCHROME P450 YJIB-RELATED"/>
    <property type="match status" value="1"/>
</dbReference>
<evidence type="ECO:0000313" key="2">
    <source>
        <dbReference type="EMBL" id="MEU1953383.1"/>
    </source>
</evidence>
<evidence type="ECO:0000256" key="1">
    <source>
        <dbReference type="ARBA" id="ARBA00010617"/>
    </source>
</evidence>
<evidence type="ECO:0000313" key="3">
    <source>
        <dbReference type="Proteomes" id="UP001550628"/>
    </source>
</evidence>
<reference evidence="2 3" key="1">
    <citation type="submission" date="2024-06" db="EMBL/GenBank/DDBJ databases">
        <title>The Natural Products Discovery Center: Release of the First 8490 Sequenced Strains for Exploring Actinobacteria Biosynthetic Diversity.</title>
        <authorList>
            <person name="Kalkreuter E."/>
            <person name="Kautsar S.A."/>
            <person name="Yang D."/>
            <person name="Bader C.D."/>
            <person name="Teijaro C.N."/>
            <person name="Fluegel L."/>
            <person name="Davis C.M."/>
            <person name="Simpson J.R."/>
            <person name="Lauterbach L."/>
            <person name="Steele A.D."/>
            <person name="Gui C."/>
            <person name="Meng S."/>
            <person name="Li G."/>
            <person name="Viehrig K."/>
            <person name="Ye F."/>
            <person name="Su P."/>
            <person name="Kiefer A.F."/>
            <person name="Nichols A."/>
            <person name="Cepeda A.J."/>
            <person name="Yan W."/>
            <person name="Fan B."/>
            <person name="Jiang Y."/>
            <person name="Adhikari A."/>
            <person name="Zheng C.-J."/>
            <person name="Schuster L."/>
            <person name="Cowan T.M."/>
            <person name="Smanski M.J."/>
            <person name="Chevrette M.G."/>
            <person name="De Carvalho L.P.S."/>
            <person name="Shen B."/>
        </authorList>
    </citation>
    <scope>NUCLEOTIDE SEQUENCE [LARGE SCALE GENOMIC DNA]</scope>
    <source>
        <strain evidence="2 3">NPDC019708</strain>
    </source>
</reference>
<sequence>MSDSTVISRSAPGNVHGPVTALYTTGFAADPDSHHRVMRKTHGSLAPVELSPGVPATLVLGYRQALQILHDEEHFPADPRTWQRDIPAECPLRPMMEYRPNAIHTNGNERLRFRLPIADALSSVDLHRLHTVVENLAVPLIKQFCTAGECDVVGQYAFPIVFGALNDILGCPPEIGQRAAAGAAAILDSAENAAEGSQILEAALSDLIEVKRAAPGDDVTSWIMAHEVALDDSEILHQLVLLYAAGISPAAYWISTSLLMMLTDDRFGGGLVSGALPTRDALDEVLFTNPPMANYCLTYPRQPILIDDVWLPAHQPVVISIAACNNDPTVRGGGDLTGNRSHLAFGIGPHACPAQPVSYLIVQDAIDQLLDALPDMELGVPKKELRWRPGPFHRALTALPVTFTPTSMPICQ</sequence>
<dbReference type="EMBL" id="JBEYBF010000010">
    <property type="protein sequence ID" value="MEU1953383.1"/>
    <property type="molecule type" value="Genomic_DNA"/>
</dbReference>
<comment type="caution">
    <text evidence="2">The sequence shown here is derived from an EMBL/GenBank/DDBJ whole genome shotgun (WGS) entry which is preliminary data.</text>
</comment>
<dbReference type="InterPro" id="IPR017972">
    <property type="entry name" value="Cyt_P450_CS"/>
</dbReference>